<keyword evidence="3" id="KW-1185">Reference proteome</keyword>
<sequence>MTFGGESRNYWQRRNERSWKSFCNTSAESERHHQARPQASCQEGRRSPHGRCHQ</sequence>
<evidence type="ECO:0000256" key="1">
    <source>
        <dbReference type="SAM" id="MobiDB-lite"/>
    </source>
</evidence>
<gene>
    <name evidence="2" type="ORF">EVOR1521_LOCUS1514</name>
</gene>
<evidence type="ECO:0000313" key="2">
    <source>
        <dbReference type="EMBL" id="CAJ1371115.1"/>
    </source>
</evidence>
<reference evidence="2" key="1">
    <citation type="submission" date="2023-08" db="EMBL/GenBank/DDBJ databases">
        <authorList>
            <person name="Chen Y."/>
            <person name="Shah S."/>
            <person name="Dougan E. K."/>
            <person name="Thang M."/>
            <person name="Chan C."/>
        </authorList>
    </citation>
    <scope>NUCLEOTIDE SEQUENCE</scope>
</reference>
<evidence type="ECO:0000313" key="3">
    <source>
        <dbReference type="Proteomes" id="UP001178507"/>
    </source>
</evidence>
<feature type="region of interest" description="Disordered" evidence="1">
    <location>
        <begin position="25"/>
        <end position="54"/>
    </location>
</feature>
<organism evidence="2 3">
    <name type="scientific">Effrenium voratum</name>
    <dbReference type="NCBI Taxonomy" id="2562239"/>
    <lineage>
        <taxon>Eukaryota</taxon>
        <taxon>Sar</taxon>
        <taxon>Alveolata</taxon>
        <taxon>Dinophyceae</taxon>
        <taxon>Suessiales</taxon>
        <taxon>Symbiodiniaceae</taxon>
        <taxon>Effrenium</taxon>
    </lineage>
</organism>
<protein>
    <submittedName>
        <fullName evidence="2">Uncharacterized protein</fullName>
    </submittedName>
</protein>
<dbReference type="Proteomes" id="UP001178507">
    <property type="component" value="Unassembled WGS sequence"/>
</dbReference>
<proteinExistence type="predicted"/>
<name>A0AA36MK25_9DINO</name>
<accession>A0AA36MK25</accession>
<dbReference type="AlphaFoldDB" id="A0AA36MK25"/>
<comment type="caution">
    <text evidence="2">The sequence shown here is derived from an EMBL/GenBank/DDBJ whole genome shotgun (WGS) entry which is preliminary data.</text>
</comment>
<dbReference type="EMBL" id="CAUJNA010000057">
    <property type="protein sequence ID" value="CAJ1371115.1"/>
    <property type="molecule type" value="Genomic_DNA"/>
</dbReference>